<keyword evidence="4" id="KW-1185">Reference proteome</keyword>
<dbReference type="Pfam" id="PF00004">
    <property type="entry name" value="AAA"/>
    <property type="match status" value="1"/>
</dbReference>
<name>A0A8T0I1J4_CERPU</name>
<evidence type="ECO:0000313" key="4">
    <source>
        <dbReference type="Proteomes" id="UP000822688"/>
    </source>
</evidence>
<dbReference type="GO" id="GO:0005524">
    <property type="term" value="F:ATP binding"/>
    <property type="evidence" value="ECO:0007669"/>
    <property type="project" value="InterPro"/>
</dbReference>
<dbReference type="GO" id="GO:0016887">
    <property type="term" value="F:ATP hydrolysis activity"/>
    <property type="evidence" value="ECO:0007669"/>
    <property type="project" value="InterPro"/>
</dbReference>
<feature type="compositionally biased region" description="Polar residues" evidence="1">
    <location>
        <begin position="482"/>
        <end position="497"/>
    </location>
</feature>
<dbReference type="SUPFAM" id="SSF52540">
    <property type="entry name" value="P-loop containing nucleoside triphosphate hydrolases"/>
    <property type="match status" value="1"/>
</dbReference>
<dbReference type="AlphaFoldDB" id="A0A8T0I1J4"/>
<organism evidence="3 4">
    <name type="scientific">Ceratodon purpureus</name>
    <name type="common">Fire moss</name>
    <name type="synonym">Dicranum purpureum</name>
    <dbReference type="NCBI Taxonomy" id="3225"/>
    <lineage>
        <taxon>Eukaryota</taxon>
        <taxon>Viridiplantae</taxon>
        <taxon>Streptophyta</taxon>
        <taxon>Embryophyta</taxon>
        <taxon>Bryophyta</taxon>
        <taxon>Bryophytina</taxon>
        <taxon>Bryopsida</taxon>
        <taxon>Dicranidae</taxon>
        <taxon>Pseudoditrichales</taxon>
        <taxon>Ditrichaceae</taxon>
        <taxon>Ceratodon</taxon>
    </lineage>
</organism>
<feature type="region of interest" description="Disordered" evidence="1">
    <location>
        <begin position="147"/>
        <end position="171"/>
    </location>
</feature>
<feature type="domain" description="AAA+ ATPase" evidence="2">
    <location>
        <begin position="255"/>
        <end position="381"/>
    </location>
</feature>
<dbReference type="InterPro" id="IPR003593">
    <property type="entry name" value="AAA+_ATPase"/>
</dbReference>
<dbReference type="SMART" id="SM00382">
    <property type="entry name" value="AAA"/>
    <property type="match status" value="1"/>
</dbReference>
<dbReference type="PANTHER" id="PTHR46411">
    <property type="entry name" value="FAMILY ATPASE, PUTATIVE-RELATED"/>
    <property type="match status" value="1"/>
</dbReference>
<sequence>MTGRTLHGIVTLAHYWEAMRGEKSFVVKLECRDYDGWKYVKGFVEFPVYKFSGEKTVDSIGIGPLSLLDHPKAAEMDAMFLRNGKKFYDIVGQGSTFMQYVGPRIWKDHDYLGRAFSSKLRFKLTKRKADGRVMVDLLSFARTNPGFPLNNAKPPTDRNDHTVPSRNEQDMPSDEELMLAPAVVYGFSFSNKQWGGFDINGFSEVHFDDQAFERDLVLTDPDKKEMLLALVTQYLKDPSPDDSVAPKIDPISNKGDGCIFLCYGPPGTGKTLTAESIAEKLHRPLWSVSVFELGVKPKDLEKKLTEILDIASQWRAVLLLDEADVYLKKRTTNADPTQMAMTAIFLRLLEYYRGVLFLTTNRVASFDDAFCSRISMFLRYHRLTVAQREEVWRNLLLRAQIKNPINLSVFREYELNGREIRNSICIAQTWARRAAKELTIDYVLKVVKMLGEFRQDLDSAIMEETEPSRSARRAVAEVDDTQIASRNTPNGTIGSCA</sequence>
<dbReference type="CDD" id="cd19481">
    <property type="entry name" value="RecA-like_protease"/>
    <property type="match status" value="1"/>
</dbReference>
<reference evidence="3" key="1">
    <citation type="submission" date="2020-06" db="EMBL/GenBank/DDBJ databases">
        <title>WGS assembly of Ceratodon purpureus strain R40.</title>
        <authorList>
            <person name="Carey S.B."/>
            <person name="Jenkins J."/>
            <person name="Shu S."/>
            <person name="Lovell J.T."/>
            <person name="Sreedasyam A."/>
            <person name="Maumus F."/>
            <person name="Tiley G.P."/>
            <person name="Fernandez-Pozo N."/>
            <person name="Barry K."/>
            <person name="Chen C."/>
            <person name="Wang M."/>
            <person name="Lipzen A."/>
            <person name="Daum C."/>
            <person name="Saski C.A."/>
            <person name="Payton A.C."/>
            <person name="Mcbreen J.C."/>
            <person name="Conrad R.E."/>
            <person name="Kollar L.M."/>
            <person name="Olsson S."/>
            <person name="Huttunen S."/>
            <person name="Landis J.B."/>
            <person name="Wickett N.J."/>
            <person name="Johnson M.G."/>
            <person name="Rensing S.A."/>
            <person name="Grimwood J."/>
            <person name="Schmutz J."/>
            <person name="Mcdaniel S.F."/>
        </authorList>
    </citation>
    <scope>NUCLEOTIDE SEQUENCE</scope>
    <source>
        <strain evidence="3">R40</strain>
    </source>
</reference>
<evidence type="ECO:0000313" key="3">
    <source>
        <dbReference type="EMBL" id="KAG0576785.1"/>
    </source>
</evidence>
<dbReference type="Gene3D" id="3.40.50.300">
    <property type="entry name" value="P-loop containing nucleotide triphosphate hydrolases"/>
    <property type="match status" value="1"/>
</dbReference>
<dbReference type="EMBL" id="CM026425">
    <property type="protein sequence ID" value="KAG0576785.1"/>
    <property type="molecule type" value="Genomic_DNA"/>
</dbReference>
<evidence type="ECO:0000256" key="1">
    <source>
        <dbReference type="SAM" id="MobiDB-lite"/>
    </source>
</evidence>
<proteinExistence type="predicted"/>
<dbReference type="Proteomes" id="UP000822688">
    <property type="component" value="Chromosome 5"/>
</dbReference>
<feature type="region of interest" description="Disordered" evidence="1">
    <location>
        <begin position="468"/>
        <end position="497"/>
    </location>
</feature>
<protein>
    <recommendedName>
        <fullName evidence="2">AAA+ ATPase domain-containing protein</fullName>
    </recommendedName>
</protein>
<evidence type="ECO:0000259" key="2">
    <source>
        <dbReference type="SMART" id="SM00382"/>
    </source>
</evidence>
<accession>A0A8T0I1J4</accession>
<dbReference type="InterPro" id="IPR003959">
    <property type="entry name" value="ATPase_AAA_core"/>
</dbReference>
<feature type="compositionally biased region" description="Basic and acidic residues" evidence="1">
    <location>
        <begin position="155"/>
        <end position="169"/>
    </location>
</feature>
<dbReference type="InterPro" id="IPR027417">
    <property type="entry name" value="P-loop_NTPase"/>
</dbReference>
<dbReference type="PANTHER" id="PTHR46411:SF3">
    <property type="entry name" value="AAA+ ATPASE DOMAIN-CONTAINING PROTEIN"/>
    <property type="match status" value="1"/>
</dbReference>
<comment type="caution">
    <text evidence="3">The sequence shown here is derived from an EMBL/GenBank/DDBJ whole genome shotgun (WGS) entry which is preliminary data.</text>
</comment>
<gene>
    <name evidence="3" type="ORF">KC19_5G107500</name>
</gene>